<organism evidence="5 8">
    <name type="scientific">Pediococcus damnosus</name>
    <dbReference type="NCBI Taxonomy" id="51663"/>
    <lineage>
        <taxon>Bacteria</taxon>
        <taxon>Bacillati</taxon>
        <taxon>Bacillota</taxon>
        <taxon>Bacilli</taxon>
        <taxon>Lactobacillales</taxon>
        <taxon>Lactobacillaceae</taxon>
        <taxon>Pediococcus</taxon>
    </lineage>
</organism>
<dbReference type="PROSITE" id="PS00893">
    <property type="entry name" value="NUDIX_BOX"/>
    <property type="match status" value="1"/>
</dbReference>
<keyword evidence="2 3" id="KW-0378">Hydrolase</keyword>
<dbReference type="InterPro" id="IPR000086">
    <property type="entry name" value="NUDIX_hydrolase_dom"/>
</dbReference>
<dbReference type="InterPro" id="IPR020476">
    <property type="entry name" value="Nudix_hydrolase"/>
</dbReference>
<dbReference type="Pfam" id="PF00293">
    <property type="entry name" value="NUDIX"/>
    <property type="match status" value="1"/>
</dbReference>
<dbReference type="PANTHER" id="PTHR11839">
    <property type="entry name" value="UDP/ADP-SUGAR PYROPHOSPHATASE"/>
    <property type="match status" value="1"/>
</dbReference>
<evidence type="ECO:0000256" key="2">
    <source>
        <dbReference type="ARBA" id="ARBA00022801"/>
    </source>
</evidence>
<dbReference type="PRINTS" id="PR00502">
    <property type="entry name" value="NUDIXFAMILY"/>
</dbReference>
<dbReference type="EMBL" id="CP012275">
    <property type="protein sequence ID" value="AMV63650.1"/>
    <property type="molecule type" value="Genomic_DNA"/>
</dbReference>
<dbReference type="InterPro" id="IPR015797">
    <property type="entry name" value="NUDIX_hydrolase-like_dom_sf"/>
</dbReference>
<dbReference type="EMBL" id="CP012288">
    <property type="protein sequence ID" value="AMV66409.1"/>
    <property type="molecule type" value="Genomic_DNA"/>
</dbReference>
<evidence type="ECO:0000256" key="3">
    <source>
        <dbReference type="RuleBase" id="RU003476"/>
    </source>
</evidence>
<evidence type="ECO:0000313" key="6">
    <source>
        <dbReference type="EMBL" id="AMV66409.1"/>
    </source>
</evidence>
<comment type="similarity">
    <text evidence="3">Belongs to the Nudix hydrolase family.</text>
</comment>
<dbReference type="InterPro" id="IPR020084">
    <property type="entry name" value="NUDIX_hydrolase_CS"/>
</dbReference>
<dbReference type="Gene3D" id="3.90.79.10">
    <property type="entry name" value="Nucleoside Triphosphate Pyrophosphohydrolase"/>
    <property type="match status" value="1"/>
</dbReference>
<dbReference type="Proteomes" id="UP000076405">
    <property type="component" value="Chromosome"/>
</dbReference>
<dbReference type="RefSeq" id="WP_046871265.1">
    <property type="nucleotide sequence ID" value="NZ_BAAAXI010000189.1"/>
</dbReference>
<dbReference type="GO" id="GO:0047631">
    <property type="term" value="F:ADP-ribose diphosphatase activity"/>
    <property type="evidence" value="ECO:0007669"/>
    <property type="project" value="UniProtKB-EC"/>
</dbReference>
<evidence type="ECO:0000313" key="7">
    <source>
        <dbReference type="Proteomes" id="UP000076244"/>
    </source>
</evidence>
<dbReference type="CDD" id="cd03424">
    <property type="entry name" value="NUDIX_ADPRase_Nudt5_UGPPase_Nudt14"/>
    <property type="match status" value="1"/>
</dbReference>
<dbReference type="GO" id="GO:0019693">
    <property type="term" value="P:ribose phosphate metabolic process"/>
    <property type="evidence" value="ECO:0007669"/>
    <property type="project" value="TreeGrafter"/>
</dbReference>
<dbReference type="OrthoDB" id="9806150at2"/>
<evidence type="ECO:0000256" key="1">
    <source>
        <dbReference type="ARBA" id="ARBA00001946"/>
    </source>
</evidence>
<dbReference type="SUPFAM" id="SSF55811">
    <property type="entry name" value="Nudix"/>
    <property type="match status" value="1"/>
</dbReference>
<feature type="domain" description="Nudix hydrolase" evidence="4">
    <location>
        <begin position="44"/>
        <end position="174"/>
    </location>
</feature>
<dbReference type="GeneID" id="57275746"/>
<evidence type="ECO:0000259" key="4">
    <source>
        <dbReference type="PROSITE" id="PS51462"/>
    </source>
</evidence>
<reference evidence="7 8" key="1">
    <citation type="journal article" date="2016" name="PLoS ONE">
        <title>The Identification of Novel Diagnostic Marker Genes for the Detection of Beer Spoiling Pediococcus damnosus Strains Using the BlAst Diagnostic Gene findEr.</title>
        <authorList>
            <person name="Behr J."/>
            <person name="Geissler A.J."/>
            <person name="Schmid J."/>
            <person name="Zehe A."/>
            <person name="Vogel R.F."/>
        </authorList>
    </citation>
    <scope>NUCLEOTIDE SEQUENCE [LARGE SCALE GENOMIC DNA]</scope>
    <source>
        <strain evidence="5 8">TMW 2.1533</strain>
        <strain evidence="6 7">TMW 2.1535</strain>
    </source>
</reference>
<evidence type="ECO:0000313" key="5">
    <source>
        <dbReference type="EMBL" id="AMV63650.1"/>
    </source>
</evidence>
<dbReference type="EC" id="3.6.1.13" evidence="5"/>
<keyword evidence="7" id="KW-1185">Reference proteome</keyword>
<proteinExistence type="inferred from homology"/>
<sequence length="183" mass="20381">MFKNEGKSGKIVAQKQVYEGPIFQLDKQKIETPDGLVVNRDVIVHQPAVTILAFTPDQHVLLNTEYRVGINAESLSLPAGLINPNETAEDAAKRELLEETGYQATQVRELTTITASEGFSTEKVVLIVAQIDPAKKIAQHFDADEFVNSQLIRYDHLKRLIKQGRIRSAQAIAAVGYYEMFGK</sequence>
<protein>
    <submittedName>
        <fullName evidence="5">ADP-ribose pyrophosphatase</fullName>
        <ecNumber evidence="5">3.6.1.13</ecNumber>
    </submittedName>
</protein>
<dbReference type="GO" id="GO:0006753">
    <property type="term" value="P:nucleoside phosphate metabolic process"/>
    <property type="evidence" value="ECO:0007669"/>
    <property type="project" value="TreeGrafter"/>
</dbReference>
<dbReference type="PROSITE" id="PS51462">
    <property type="entry name" value="NUDIX"/>
    <property type="match status" value="1"/>
</dbReference>
<name>A0A0R2HTS7_9LACO</name>
<dbReference type="KEGG" id="pdm:ADU72_0460"/>
<dbReference type="PANTHER" id="PTHR11839:SF18">
    <property type="entry name" value="NUDIX HYDROLASE DOMAIN-CONTAINING PROTEIN"/>
    <property type="match status" value="1"/>
</dbReference>
<dbReference type="Proteomes" id="UP000076244">
    <property type="component" value="Chromosome"/>
</dbReference>
<accession>A0A0R2HTS7</accession>
<comment type="cofactor">
    <cofactor evidence="1">
        <name>Mg(2+)</name>
        <dbReference type="ChEBI" id="CHEBI:18420"/>
    </cofactor>
</comment>
<evidence type="ECO:0000313" key="8">
    <source>
        <dbReference type="Proteomes" id="UP000076405"/>
    </source>
</evidence>
<dbReference type="AlphaFoldDB" id="A0A0R2HTS7"/>
<gene>
    <name evidence="5" type="ORF">ADU70_2188</name>
    <name evidence="6" type="ORF">ADU72_0460</name>
</gene>